<dbReference type="EMBL" id="CAKXAJ010025555">
    <property type="protein sequence ID" value="CAH2240847.1"/>
    <property type="molecule type" value="Genomic_DNA"/>
</dbReference>
<reference evidence="1" key="1">
    <citation type="submission" date="2022-03" db="EMBL/GenBank/DDBJ databases">
        <authorList>
            <person name="Lindestad O."/>
        </authorList>
    </citation>
    <scope>NUCLEOTIDE SEQUENCE</scope>
</reference>
<dbReference type="AlphaFoldDB" id="A0A8S4RT32"/>
<evidence type="ECO:0000313" key="1">
    <source>
        <dbReference type="EMBL" id="CAH2240847.1"/>
    </source>
</evidence>
<keyword evidence="2" id="KW-1185">Reference proteome</keyword>
<comment type="caution">
    <text evidence="1">The sequence shown here is derived from an EMBL/GenBank/DDBJ whole genome shotgun (WGS) entry which is preliminary data.</text>
</comment>
<gene>
    <name evidence="1" type="primary">jg27243</name>
    <name evidence="1" type="ORF">PAEG_LOCUS17332</name>
</gene>
<protein>
    <submittedName>
        <fullName evidence="1">Jg27243 protein</fullName>
    </submittedName>
</protein>
<evidence type="ECO:0000313" key="2">
    <source>
        <dbReference type="Proteomes" id="UP000838756"/>
    </source>
</evidence>
<proteinExistence type="predicted"/>
<accession>A0A8S4RT32</accession>
<organism evidence="1 2">
    <name type="scientific">Pararge aegeria aegeria</name>
    <dbReference type="NCBI Taxonomy" id="348720"/>
    <lineage>
        <taxon>Eukaryota</taxon>
        <taxon>Metazoa</taxon>
        <taxon>Ecdysozoa</taxon>
        <taxon>Arthropoda</taxon>
        <taxon>Hexapoda</taxon>
        <taxon>Insecta</taxon>
        <taxon>Pterygota</taxon>
        <taxon>Neoptera</taxon>
        <taxon>Endopterygota</taxon>
        <taxon>Lepidoptera</taxon>
        <taxon>Glossata</taxon>
        <taxon>Ditrysia</taxon>
        <taxon>Papilionoidea</taxon>
        <taxon>Nymphalidae</taxon>
        <taxon>Satyrinae</taxon>
        <taxon>Satyrini</taxon>
        <taxon>Parargina</taxon>
        <taxon>Pararge</taxon>
    </lineage>
</organism>
<dbReference type="Proteomes" id="UP000838756">
    <property type="component" value="Unassembled WGS sequence"/>
</dbReference>
<name>A0A8S4RT32_9NEOP</name>
<dbReference type="OrthoDB" id="7425503at2759"/>
<sequence>MSSDGREMERSKSGIKSVRLRLRIAFPYRVTALGLFSRSYQRPQSDLSLAQHEWRRHGMRSRDVCGADGDLDALHRASSTFVVLIK</sequence>